<dbReference type="InterPro" id="IPR012910">
    <property type="entry name" value="Plug_dom"/>
</dbReference>
<keyword evidence="1" id="KW-0812">Transmembrane</keyword>
<protein>
    <submittedName>
        <fullName evidence="4">CarboxypepD_reg-like domain-containing protein</fullName>
    </submittedName>
</protein>
<dbReference type="OrthoDB" id="982809at2"/>
<feature type="signal peptide" evidence="2">
    <location>
        <begin position="1"/>
        <end position="23"/>
    </location>
</feature>
<dbReference type="SUPFAM" id="SSF56935">
    <property type="entry name" value="Porins"/>
    <property type="match status" value="1"/>
</dbReference>
<dbReference type="Pfam" id="PF07715">
    <property type="entry name" value="Plug"/>
    <property type="match status" value="1"/>
</dbReference>
<sequence length="228" mass="25260">MKTRYFILISTFLLFLLSINAQEKNKDIEVITGTVIDSNNEPIKGVYVFIDSLKTKETTNKKGFYKIKPKSDTNFITVYSSKHGILTVDYSGEKEVNFIFSKNSKSLSEKELAKLGFKDPTIRKRSGIINFEGLQGINAFNTIYQMIEGRVSGVNVTGQSISIRGANTLERGRGISTEPLLLVNETTVTSISHIAPSDVKSIEVIKGPETAFYGSRGVYGVVKITLKD</sequence>
<evidence type="ECO:0000256" key="2">
    <source>
        <dbReference type="SAM" id="SignalP"/>
    </source>
</evidence>
<evidence type="ECO:0000313" key="4">
    <source>
        <dbReference type="EMBL" id="SFZ89435.1"/>
    </source>
</evidence>
<evidence type="ECO:0000259" key="3">
    <source>
        <dbReference type="Pfam" id="PF07715"/>
    </source>
</evidence>
<feature type="chain" id="PRO_5009678603" evidence="2">
    <location>
        <begin position="24"/>
        <end position="228"/>
    </location>
</feature>
<keyword evidence="1" id="KW-0998">Cell outer membrane</keyword>
<dbReference type="AlphaFoldDB" id="A0A1K2ICJ2"/>
<dbReference type="InterPro" id="IPR037066">
    <property type="entry name" value="Plug_dom_sf"/>
</dbReference>
<comment type="similarity">
    <text evidence="1">Belongs to the TonB-dependent receptor family.</text>
</comment>
<evidence type="ECO:0000256" key="1">
    <source>
        <dbReference type="PROSITE-ProRule" id="PRU01360"/>
    </source>
</evidence>
<comment type="subcellular location">
    <subcellularLocation>
        <location evidence="1">Cell outer membrane</location>
        <topology evidence="1">Multi-pass membrane protein</topology>
    </subcellularLocation>
</comment>
<dbReference type="Proteomes" id="UP000182544">
    <property type="component" value="Unassembled WGS sequence"/>
</dbReference>
<feature type="domain" description="TonB-dependent receptor plug" evidence="3">
    <location>
        <begin position="141"/>
        <end position="221"/>
    </location>
</feature>
<keyword evidence="5" id="KW-1185">Reference proteome</keyword>
<keyword evidence="2" id="KW-0732">Signal</keyword>
<dbReference type="RefSeq" id="WP_072399884.1">
    <property type="nucleotide sequence ID" value="NZ_FPKV01000001.1"/>
</dbReference>
<evidence type="ECO:0000313" key="5">
    <source>
        <dbReference type="Proteomes" id="UP000182544"/>
    </source>
</evidence>
<dbReference type="STRING" id="369401.SAMN05428642_101272"/>
<organism evidence="4 5">
    <name type="scientific">Flaviramulus basaltis</name>
    <dbReference type="NCBI Taxonomy" id="369401"/>
    <lineage>
        <taxon>Bacteria</taxon>
        <taxon>Pseudomonadati</taxon>
        <taxon>Bacteroidota</taxon>
        <taxon>Flavobacteriia</taxon>
        <taxon>Flavobacteriales</taxon>
        <taxon>Flavobacteriaceae</taxon>
        <taxon>Flaviramulus</taxon>
    </lineage>
</organism>
<accession>A0A1K2ICJ2</accession>
<dbReference type="Gene3D" id="2.170.130.10">
    <property type="entry name" value="TonB-dependent receptor, plug domain"/>
    <property type="match status" value="1"/>
</dbReference>
<name>A0A1K2ICJ2_9FLAO</name>
<reference evidence="4 5" key="1">
    <citation type="submission" date="2016-10" db="EMBL/GenBank/DDBJ databases">
        <authorList>
            <person name="de Groot N.N."/>
        </authorList>
    </citation>
    <scope>NUCLEOTIDE SEQUENCE [LARGE SCALE GENOMIC DNA]</scope>
    <source>
        <strain evidence="4 5">DSM 18180</strain>
    </source>
</reference>
<dbReference type="Pfam" id="PF13715">
    <property type="entry name" value="CarbopepD_reg_2"/>
    <property type="match status" value="1"/>
</dbReference>
<dbReference type="Gene3D" id="2.60.40.1120">
    <property type="entry name" value="Carboxypeptidase-like, regulatory domain"/>
    <property type="match status" value="1"/>
</dbReference>
<dbReference type="InterPro" id="IPR008969">
    <property type="entry name" value="CarboxyPept-like_regulatory"/>
</dbReference>
<keyword evidence="1" id="KW-0813">Transport</keyword>
<dbReference type="SUPFAM" id="SSF49464">
    <property type="entry name" value="Carboxypeptidase regulatory domain-like"/>
    <property type="match status" value="1"/>
</dbReference>
<gene>
    <name evidence="4" type="ORF">SAMN05428642_101272</name>
</gene>
<dbReference type="PROSITE" id="PS52016">
    <property type="entry name" value="TONB_DEPENDENT_REC_3"/>
    <property type="match status" value="1"/>
</dbReference>
<dbReference type="InterPro" id="IPR039426">
    <property type="entry name" value="TonB-dep_rcpt-like"/>
</dbReference>
<proteinExistence type="inferred from homology"/>
<keyword evidence="1" id="KW-0472">Membrane</keyword>
<keyword evidence="1" id="KW-1134">Transmembrane beta strand</keyword>
<dbReference type="EMBL" id="FPKV01000001">
    <property type="protein sequence ID" value="SFZ89435.1"/>
    <property type="molecule type" value="Genomic_DNA"/>
</dbReference>
<dbReference type="GO" id="GO:0009279">
    <property type="term" value="C:cell outer membrane"/>
    <property type="evidence" value="ECO:0007669"/>
    <property type="project" value="UniProtKB-SubCell"/>
</dbReference>